<dbReference type="InterPro" id="IPR000192">
    <property type="entry name" value="Aminotrans_V_dom"/>
</dbReference>
<keyword evidence="8" id="KW-0411">Iron-sulfur</keyword>
<proteinExistence type="inferred from homology"/>
<protein>
    <recommendedName>
        <fullName evidence="3">cysteine desulfurase</fullName>
        <ecNumber evidence="3">2.8.1.7</ecNumber>
    </recommendedName>
</protein>
<evidence type="ECO:0000256" key="3">
    <source>
        <dbReference type="ARBA" id="ARBA00012239"/>
    </source>
</evidence>
<dbReference type="Pfam" id="PF00266">
    <property type="entry name" value="Aminotran_5"/>
    <property type="match status" value="1"/>
</dbReference>
<name>A0ABV1KUE4_9BACL</name>
<dbReference type="InterPro" id="IPR015421">
    <property type="entry name" value="PyrdxlP-dep_Trfase_major"/>
</dbReference>
<evidence type="ECO:0000256" key="8">
    <source>
        <dbReference type="ARBA" id="ARBA00023014"/>
    </source>
</evidence>
<dbReference type="PIRSF" id="PIRSF005572">
    <property type="entry name" value="NifS"/>
    <property type="match status" value="1"/>
</dbReference>
<dbReference type="Gene3D" id="3.40.640.10">
    <property type="entry name" value="Type I PLP-dependent aspartate aminotransferase-like (Major domain)"/>
    <property type="match status" value="1"/>
</dbReference>
<evidence type="ECO:0000256" key="7">
    <source>
        <dbReference type="ARBA" id="ARBA00023004"/>
    </source>
</evidence>
<evidence type="ECO:0000313" key="12">
    <source>
        <dbReference type="EMBL" id="MEQ4483734.1"/>
    </source>
</evidence>
<accession>A0ABV1KUE4</accession>
<keyword evidence="13" id="KW-1185">Reference proteome</keyword>
<organism evidence="12 13">
    <name type="scientific">Cohnella silvisoli</name>
    <dbReference type="NCBI Taxonomy" id="2873699"/>
    <lineage>
        <taxon>Bacteria</taxon>
        <taxon>Bacillati</taxon>
        <taxon>Bacillota</taxon>
        <taxon>Bacilli</taxon>
        <taxon>Bacillales</taxon>
        <taxon>Paenibacillaceae</taxon>
        <taxon>Cohnella</taxon>
    </lineage>
</organism>
<comment type="catalytic activity">
    <reaction evidence="9">
        <text>(sulfur carrier)-H + L-cysteine = (sulfur carrier)-SH + L-alanine</text>
        <dbReference type="Rhea" id="RHEA:43892"/>
        <dbReference type="Rhea" id="RHEA-COMP:14737"/>
        <dbReference type="Rhea" id="RHEA-COMP:14739"/>
        <dbReference type="ChEBI" id="CHEBI:29917"/>
        <dbReference type="ChEBI" id="CHEBI:35235"/>
        <dbReference type="ChEBI" id="CHEBI:57972"/>
        <dbReference type="ChEBI" id="CHEBI:64428"/>
        <dbReference type="EC" id="2.8.1.7"/>
    </reaction>
</comment>
<evidence type="ECO:0000313" key="13">
    <source>
        <dbReference type="Proteomes" id="UP001493487"/>
    </source>
</evidence>
<keyword evidence="5" id="KW-0479">Metal-binding</keyword>
<evidence type="ECO:0000256" key="9">
    <source>
        <dbReference type="ARBA" id="ARBA00050776"/>
    </source>
</evidence>
<sequence length="383" mass="40907">MPSIYFDHAATTSMNAEVIKAYVEAASGAPGNPSSLHAQGRAAREKVSSARDRFAGILNCEPSELVFTGSGTESDNSALFGAAHAQLKRGRKGIVTTAVEHHAVLHACRQLESQGFSLTILPVDEFGRVSLADAQAAIDDTTAVVSVMAGNNETGTLQPIAEIGEWARKHKALMHVDAVQAFGYMSLDSRELPIDLLSLSAHKINGPQGVGLLYIRKGTPFQPLLYGGTQERNRRAGTENVAGIVAFAKAAEMAYGHLQARREHTENIRGSLLKALTEQLGSNSFMINGHPDYRLPQILNLSFIGISSESMLMNLDLEGVSASGGSACTSGSLKPSHVLSAMKFSSERLSSAVRFSFGLGNTREEAEKTAKITATISARLRNR</sequence>
<dbReference type="InterPro" id="IPR016454">
    <property type="entry name" value="Cysteine_dSase"/>
</dbReference>
<dbReference type="Gene3D" id="3.90.1150.10">
    <property type="entry name" value="Aspartate Aminotransferase, domain 1"/>
    <property type="match status" value="1"/>
</dbReference>
<dbReference type="Proteomes" id="UP001493487">
    <property type="component" value="Unassembled WGS sequence"/>
</dbReference>
<dbReference type="SUPFAM" id="SSF53383">
    <property type="entry name" value="PLP-dependent transferases"/>
    <property type="match status" value="1"/>
</dbReference>
<dbReference type="Gene3D" id="1.10.260.50">
    <property type="match status" value="1"/>
</dbReference>
<dbReference type="InterPro" id="IPR015424">
    <property type="entry name" value="PyrdxlP-dep_Trfase"/>
</dbReference>
<evidence type="ECO:0000256" key="2">
    <source>
        <dbReference type="ARBA" id="ARBA00006490"/>
    </source>
</evidence>
<reference evidence="12 13" key="1">
    <citation type="journal article" date="2023" name="Genome Announc.">
        <title>Pan-Genome Analyses of the Genus Cohnella and Proposal of the Novel Species Cohnella silvisoli sp. nov., Isolated from Forest Soil.</title>
        <authorList>
            <person name="Wang C."/>
            <person name="Mao L."/>
            <person name="Bao G."/>
            <person name="Zhu H."/>
        </authorList>
    </citation>
    <scope>NUCLEOTIDE SEQUENCE [LARGE SCALE GENOMIC DNA]</scope>
    <source>
        <strain evidence="12 13">NL03-T5-1</strain>
    </source>
</reference>
<comment type="similarity">
    <text evidence="2">Belongs to the class-V pyridoxal-phosphate-dependent aminotransferase family. NifS/IscS subfamily.</text>
</comment>
<feature type="domain" description="Aminotransferase class V" evidence="11">
    <location>
        <begin position="4"/>
        <end position="367"/>
    </location>
</feature>
<keyword evidence="7" id="KW-0408">Iron</keyword>
<comment type="cofactor">
    <cofactor evidence="1 10">
        <name>pyridoxal 5'-phosphate</name>
        <dbReference type="ChEBI" id="CHEBI:597326"/>
    </cofactor>
</comment>
<keyword evidence="6" id="KW-0663">Pyridoxal phosphate</keyword>
<evidence type="ECO:0000256" key="1">
    <source>
        <dbReference type="ARBA" id="ARBA00001933"/>
    </source>
</evidence>
<evidence type="ECO:0000256" key="4">
    <source>
        <dbReference type="ARBA" id="ARBA00022679"/>
    </source>
</evidence>
<evidence type="ECO:0000256" key="5">
    <source>
        <dbReference type="ARBA" id="ARBA00022723"/>
    </source>
</evidence>
<dbReference type="InterPro" id="IPR020578">
    <property type="entry name" value="Aminotrans_V_PyrdxlP_BS"/>
</dbReference>
<comment type="caution">
    <text evidence="12">The sequence shown here is derived from an EMBL/GenBank/DDBJ whole genome shotgun (WGS) entry which is preliminary data.</text>
</comment>
<evidence type="ECO:0000256" key="10">
    <source>
        <dbReference type="RuleBase" id="RU004504"/>
    </source>
</evidence>
<evidence type="ECO:0000259" key="11">
    <source>
        <dbReference type="Pfam" id="PF00266"/>
    </source>
</evidence>
<evidence type="ECO:0000256" key="6">
    <source>
        <dbReference type="ARBA" id="ARBA00022898"/>
    </source>
</evidence>
<dbReference type="EC" id="2.8.1.7" evidence="3"/>
<keyword evidence="4" id="KW-0808">Transferase</keyword>
<dbReference type="PROSITE" id="PS00595">
    <property type="entry name" value="AA_TRANSFER_CLASS_5"/>
    <property type="match status" value="1"/>
</dbReference>
<dbReference type="PANTHER" id="PTHR11601">
    <property type="entry name" value="CYSTEINE DESULFURYLASE FAMILY MEMBER"/>
    <property type="match status" value="1"/>
</dbReference>
<dbReference type="EMBL" id="JASKHM010000008">
    <property type="protein sequence ID" value="MEQ4483734.1"/>
    <property type="molecule type" value="Genomic_DNA"/>
</dbReference>
<dbReference type="PANTHER" id="PTHR11601:SF34">
    <property type="entry name" value="CYSTEINE DESULFURASE"/>
    <property type="match status" value="1"/>
</dbReference>
<dbReference type="InterPro" id="IPR015422">
    <property type="entry name" value="PyrdxlP-dep_Trfase_small"/>
</dbReference>
<gene>
    <name evidence="12" type="ORF">QJS35_15165</name>
</gene>
<dbReference type="RefSeq" id="WP_232186097.1">
    <property type="nucleotide sequence ID" value="NZ_JAIOAP010000007.1"/>
</dbReference>